<keyword evidence="3" id="KW-1185">Reference proteome</keyword>
<evidence type="ECO:0000313" key="3">
    <source>
        <dbReference type="Proteomes" id="UP000268623"/>
    </source>
</evidence>
<evidence type="ECO:0000256" key="1">
    <source>
        <dbReference type="SAM" id="MobiDB-lite"/>
    </source>
</evidence>
<comment type="caution">
    <text evidence="2">The sequence shown here is derived from an EMBL/GenBank/DDBJ whole genome shotgun (WGS) entry which is preliminary data.</text>
</comment>
<accession>A0A3M9XR11</accession>
<organism evidence="2 3">
    <name type="scientific">Methylocystis hirsuta</name>
    <dbReference type="NCBI Taxonomy" id="369798"/>
    <lineage>
        <taxon>Bacteria</taxon>
        <taxon>Pseudomonadati</taxon>
        <taxon>Pseudomonadota</taxon>
        <taxon>Alphaproteobacteria</taxon>
        <taxon>Hyphomicrobiales</taxon>
        <taxon>Methylocystaceae</taxon>
        <taxon>Methylocystis</taxon>
    </lineage>
</organism>
<dbReference type="AlphaFoldDB" id="A0A3M9XR11"/>
<sequence>MSTRSIEQVYLNDFRQLHDIVKSAKEPLAAGHPAKRSASEESLQPPPRNVKPLSDHVESE</sequence>
<gene>
    <name evidence="2" type="ORF">D1O30_12385</name>
</gene>
<dbReference type="EMBL" id="QWDD01000001">
    <property type="protein sequence ID" value="RNJ50275.1"/>
    <property type="molecule type" value="Genomic_DNA"/>
</dbReference>
<proteinExistence type="predicted"/>
<reference evidence="2 3" key="1">
    <citation type="submission" date="2018-08" db="EMBL/GenBank/DDBJ databases">
        <title>Genome sequence of Methylocystis hirsuta CSC1, a methanotroph able to accumulate PHAs.</title>
        <authorList>
            <person name="Bordel S."/>
            <person name="Rodriguez E."/>
            <person name="Gancedo J."/>
            <person name="Munoz R."/>
        </authorList>
    </citation>
    <scope>NUCLEOTIDE SEQUENCE [LARGE SCALE GENOMIC DNA]</scope>
    <source>
        <strain evidence="2 3">CSC1</strain>
    </source>
</reference>
<name>A0A3M9XR11_9HYPH</name>
<dbReference type="Proteomes" id="UP000268623">
    <property type="component" value="Unassembled WGS sequence"/>
</dbReference>
<feature type="region of interest" description="Disordered" evidence="1">
    <location>
        <begin position="25"/>
        <end position="60"/>
    </location>
</feature>
<protein>
    <submittedName>
        <fullName evidence="2">Uncharacterized protein</fullName>
    </submittedName>
</protein>
<evidence type="ECO:0000313" key="2">
    <source>
        <dbReference type="EMBL" id="RNJ50275.1"/>
    </source>
</evidence>